<sequence>MSFSAPRERFQNSLVSLSSSDADHIPVRVLIFLLVKAKRYPSNHRCGRRSSTLPEKYLSEKSTRRRVAGFVPSIRGNSTVVQVCEFSARQTSYRKILEIGSRFWLPHHCQMSRVLGLKIHKIFKLGRQKTDDKQIYEVGICSISCLEKEEVRVLLRQDPNFWTYRPLSQLMIRAAADDMMKKLNQRLLWYLAVRGALCCRCFCINDNDFADWPSVPPNPDNLIAEGGDPEEEILSVLDVPPGRMGQVIGKRGASILSCSNFFGGSNGPPDEVFIVGPVKQVRKAEAMLRGTMLEMF</sequence>
<accession>A0ABQ9LLU3</accession>
<dbReference type="CDD" id="cd00105">
    <property type="entry name" value="KH-I"/>
    <property type="match status" value="1"/>
</dbReference>
<reference evidence="1" key="1">
    <citation type="journal article" date="2023" name="Plant Biotechnol. J.">
        <title>Chromosome-level wild Hevea brasiliensis genome provides new tools for genomic-assisted breeding and valuable loci to elevate rubber yield.</title>
        <authorList>
            <person name="Cheng H."/>
            <person name="Song X."/>
            <person name="Hu Y."/>
            <person name="Wu T."/>
            <person name="Yang Q."/>
            <person name="An Z."/>
            <person name="Feng S."/>
            <person name="Deng Z."/>
            <person name="Wu W."/>
            <person name="Zeng X."/>
            <person name="Tu M."/>
            <person name="Wang X."/>
            <person name="Huang H."/>
        </authorList>
    </citation>
    <scope>NUCLEOTIDE SEQUENCE</scope>
    <source>
        <strain evidence="1">MT/VB/25A 57/8</strain>
    </source>
</reference>
<name>A0ABQ9LLU3_HEVBR</name>
<keyword evidence="2" id="KW-1185">Reference proteome</keyword>
<dbReference type="PANTHER" id="PTHR46814:SF1">
    <property type="entry name" value="EGALITARIAN, ISOFORM B"/>
    <property type="match status" value="1"/>
</dbReference>
<dbReference type="PANTHER" id="PTHR46814">
    <property type="entry name" value="EGALITARIAN, ISOFORM B"/>
    <property type="match status" value="1"/>
</dbReference>
<dbReference type="SUPFAM" id="SSF54791">
    <property type="entry name" value="Eukaryotic type KH-domain (KH-domain type I)"/>
    <property type="match status" value="1"/>
</dbReference>
<gene>
    <name evidence="1" type="ORF">P3X46_019808</name>
</gene>
<protein>
    <recommendedName>
        <fullName evidence="3">K Homology domain-containing protein</fullName>
    </recommendedName>
</protein>
<evidence type="ECO:0000313" key="1">
    <source>
        <dbReference type="EMBL" id="KAJ9168260.1"/>
    </source>
</evidence>
<dbReference type="InterPro" id="IPR036612">
    <property type="entry name" value="KH_dom_type_1_sf"/>
</dbReference>
<evidence type="ECO:0008006" key="3">
    <source>
        <dbReference type="Google" id="ProtNLM"/>
    </source>
</evidence>
<proteinExistence type="predicted"/>
<dbReference type="Proteomes" id="UP001174677">
    <property type="component" value="Chromosome 11"/>
</dbReference>
<organism evidence="1 2">
    <name type="scientific">Hevea brasiliensis</name>
    <name type="common">Para rubber tree</name>
    <name type="synonym">Siphonia brasiliensis</name>
    <dbReference type="NCBI Taxonomy" id="3981"/>
    <lineage>
        <taxon>Eukaryota</taxon>
        <taxon>Viridiplantae</taxon>
        <taxon>Streptophyta</taxon>
        <taxon>Embryophyta</taxon>
        <taxon>Tracheophyta</taxon>
        <taxon>Spermatophyta</taxon>
        <taxon>Magnoliopsida</taxon>
        <taxon>eudicotyledons</taxon>
        <taxon>Gunneridae</taxon>
        <taxon>Pentapetalae</taxon>
        <taxon>rosids</taxon>
        <taxon>fabids</taxon>
        <taxon>Malpighiales</taxon>
        <taxon>Euphorbiaceae</taxon>
        <taxon>Crotonoideae</taxon>
        <taxon>Micrandreae</taxon>
        <taxon>Hevea</taxon>
    </lineage>
</organism>
<evidence type="ECO:0000313" key="2">
    <source>
        <dbReference type="Proteomes" id="UP001174677"/>
    </source>
</evidence>
<comment type="caution">
    <text evidence="1">The sequence shown here is derived from an EMBL/GenBank/DDBJ whole genome shotgun (WGS) entry which is preliminary data.</text>
</comment>
<dbReference type="EMBL" id="JARPOI010000011">
    <property type="protein sequence ID" value="KAJ9168260.1"/>
    <property type="molecule type" value="Genomic_DNA"/>
</dbReference>